<dbReference type="EMBL" id="KV426027">
    <property type="protein sequence ID" value="KZV91446.1"/>
    <property type="molecule type" value="Genomic_DNA"/>
</dbReference>
<dbReference type="STRING" id="1314781.A0A165H4L2"/>
<reference evidence="3 4" key="1">
    <citation type="journal article" date="2016" name="Mol. Biol. Evol.">
        <title>Comparative Genomics of Early-Diverging Mushroom-Forming Fungi Provides Insights into the Origins of Lignocellulose Decay Capabilities.</title>
        <authorList>
            <person name="Nagy L.G."/>
            <person name="Riley R."/>
            <person name="Tritt A."/>
            <person name="Adam C."/>
            <person name="Daum C."/>
            <person name="Floudas D."/>
            <person name="Sun H."/>
            <person name="Yadav J.S."/>
            <person name="Pangilinan J."/>
            <person name="Larsson K.H."/>
            <person name="Matsuura K."/>
            <person name="Barry K."/>
            <person name="Labutti K."/>
            <person name="Kuo R."/>
            <person name="Ohm R.A."/>
            <person name="Bhattacharya S.S."/>
            <person name="Shirouzu T."/>
            <person name="Yoshinaga Y."/>
            <person name="Martin F.M."/>
            <person name="Grigoriev I.V."/>
            <person name="Hibbett D.S."/>
        </authorList>
    </citation>
    <scope>NUCLEOTIDE SEQUENCE [LARGE SCALE GENOMIC DNA]</scope>
    <source>
        <strain evidence="3 4">HHB12029</strain>
    </source>
</reference>
<organism evidence="3 4">
    <name type="scientific">Exidia glandulosa HHB12029</name>
    <dbReference type="NCBI Taxonomy" id="1314781"/>
    <lineage>
        <taxon>Eukaryota</taxon>
        <taxon>Fungi</taxon>
        <taxon>Dikarya</taxon>
        <taxon>Basidiomycota</taxon>
        <taxon>Agaricomycotina</taxon>
        <taxon>Agaricomycetes</taxon>
        <taxon>Auriculariales</taxon>
        <taxon>Exidiaceae</taxon>
        <taxon>Exidia</taxon>
    </lineage>
</organism>
<dbReference type="AlphaFoldDB" id="A0A165H4L2"/>
<dbReference type="OrthoDB" id="2576334at2759"/>
<evidence type="ECO:0000313" key="3">
    <source>
        <dbReference type="EMBL" id="KZV91446.1"/>
    </source>
</evidence>
<proteinExistence type="predicted"/>
<name>A0A165H4L2_EXIGL</name>
<dbReference type="Proteomes" id="UP000077266">
    <property type="component" value="Unassembled WGS sequence"/>
</dbReference>
<feature type="transmembrane region" description="Helical" evidence="2">
    <location>
        <begin position="347"/>
        <end position="371"/>
    </location>
</feature>
<evidence type="ECO:0000256" key="2">
    <source>
        <dbReference type="SAM" id="Phobius"/>
    </source>
</evidence>
<keyword evidence="2" id="KW-0472">Membrane</keyword>
<dbReference type="InParanoid" id="A0A165H4L2"/>
<keyword evidence="4" id="KW-1185">Reference proteome</keyword>
<evidence type="ECO:0000256" key="1">
    <source>
        <dbReference type="SAM" id="MobiDB-lite"/>
    </source>
</evidence>
<sequence>MTPYVVDLSAPSPLFDYRPYRESDAAIGWNASYTESAVWPSIPPNNSQPHIEVPGLGFAYRRTRLNGASVSVSFEGLGFYVCFTAGGATYELTLNGSATDAARSAAGSACKKSGAESFIAVDGLSVGTHDAVLTVTSQPADEFRFFGGGVTLGLGTNGFEVDDSMIIDDLDKGWKFSPRSEPRATWDLHRGPSYFDNTLTFNCLYGPQYTATYTVTDSVGVVLNSALGWNDHAFSITFDDVVYNMDTTSHWLDNNTIFFAKGNLNPTASYDLTIASYSSDVPNCQSIDEFGQPVNRLCCISIDSVTLLKASTSLLTSTTTSATTSTSGTTTSSTATATQHSGTSLPLIVGSALGGLFLALALVAVGVCVFLRRRRKHLGTAAGVYQPAGLATDTTLSPYFPARPRYAANTESSKPRLFSHGSKVSSTPPSSSSGAIDSNGVALTDEVVRRVLDHLALRSEPAISQRDGRPPQYSE</sequence>
<feature type="compositionally biased region" description="Low complexity" evidence="1">
    <location>
        <begin position="419"/>
        <end position="438"/>
    </location>
</feature>
<keyword evidence="2" id="KW-1133">Transmembrane helix</keyword>
<feature type="region of interest" description="Disordered" evidence="1">
    <location>
        <begin position="410"/>
        <end position="438"/>
    </location>
</feature>
<evidence type="ECO:0000313" key="4">
    <source>
        <dbReference type="Proteomes" id="UP000077266"/>
    </source>
</evidence>
<protein>
    <recommendedName>
        <fullName evidence="5">Transmembrane protein</fullName>
    </recommendedName>
</protein>
<gene>
    <name evidence="3" type="ORF">EXIGLDRAFT_769888</name>
</gene>
<evidence type="ECO:0008006" key="5">
    <source>
        <dbReference type="Google" id="ProtNLM"/>
    </source>
</evidence>
<accession>A0A165H4L2</accession>
<keyword evidence="2" id="KW-0812">Transmembrane</keyword>